<feature type="domain" description="EAL" evidence="2">
    <location>
        <begin position="299"/>
        <end position="553"/>
    </location>
</feature>
<dbReference type="CDD" id="cd01948">
    <property type="entry name" value="EAL"/>
    <property type="match status" value="1"/>
</dbReference>
<dbReference type="Pfam" id="PF00990">
    <property type="entry name" value="GGDEF"/>
    <property type="match status" value="1"/>
</dbReference>
<dbReference type="InterPro" id="IPR000160">
    <property type="entry name" value="GGDEF_dom"/>
</dbReference>
<comment type="caution">
    <text evidence="4">The sequence shown here is derived from an EMBL/GenBank/DDBJ whole genome shotgun (WGS) entry which is preliminary data.</text>
</comment>
<evidence type="ECO:0000259" key="3">
    <source>
        <dbReference type="PROSITE" id="PS50887"/>
    </source>
</evidence>
<dbReference type="Gene3D" id="3.30.70.270">
    <property type="match status" value="1"/>
</dbReference>
<dbReference type="InterPro" id="IPR035919">
    <property type="entry name" value="EAL_sf"/>
</dbReference>
<feature type="compositionally biased region" description="Low complexity" evidence="1">
    <location>
        <begin position="7"/>
        <end position="19"/>
    </location>
</feature>
<organism evidence="4">
    <name type="scientific">mine drainage metagenome</name>
    <dbReference type="NCBI Taxonomy" id="410659"/>
    <lineage>
        <taxon>unclassified sequences</taxon>
        <taxon>metagenomes</taxon>
        <taxon>ecological metagenomes</taxon>
    </lineage>
</organism>
<feature type="domain" description="GGDEF" evidence="3">
    <location>
        <begin position="157"/>
        <end position="290"/>
    </location>
</feature>
<dbReference type="Pfam" id="PF00563">
    <property type="entry name" value="EAL"/>
    <property type="match status" value="1"/>
</dbReference>
<dbReference type="CDD" id="cd01949">
    <property type="entry name" value="GGDEF"/>
    <property type="match status" value="1"/>
</dbReference>
<dbReference type="InterPro" id="IPR052155">
    <property type="entry name" value="Biofilm_reg_signaling"/>
</dbReference>
<dbReference type="PANTHER" id="PTHR44757:SF2">
    <property type="entry name" value="BIOFILM ARCHITECTURE MAINTENANCE PROTEIN MBAA"/>
    <property type="match status" value="1"/>
</dbReference>
<gene>
    <name evidence="4" type="primary">gmr_192</name>
    <name evidence="4" type="ORF">GALL_440240</name>
</gene>
<keyword evidence="4" id="KW-0378">Hydrolase</keyword>
<dbReference type="GO" id="GO:0071111">
    <property type="term" value="F:cyclic-guanylate-specific phosphodiesterase activity"/>
    <property type="evidence" value="ECO:0007669"/>
    <property type="project" value="UniProtKB-EC"/>
</dbReference>
<dbReference type="InterPro" id="IPR001633">
    <property type="entry name" value="EAL_dom"/>
</dbReference>
<dbReference type="AlphaFoldDB" id="A0A1J5Q363"/>
<evidence type="ECO:0000313" key="4">
    <source>
        <dbReference type="EMBL" id="OIQ74324.1"/>
    </source>
</evidence>
<dbReference type="SUPFAM" id="SSF141868">
    <property type="entry name" value="EAL domain-like"/>
    <property type="match status" value="1"/>
</dbReference>
<proteinExistence type="predicted"/>
<dbReference type="NCBIfam" id="TIGR00254">
    <property type="entry name" value="GGDEF"/>
    <property type="match status" value="1"/>
</dbReference>
<dbReference type="EMBL" id="MLJW01002547">
    <property type="protein sequence ID" value="OIQ74324.1"/>
    <property type="molecule type" value="Genomic_DNA"/>
</dbReference>
<dbReference type="FunFam" id="3.20.20.450:FF:000001">
    <property type="entry name" value="Cyclic di-GMP phosphodiesterase yahA"/>
    <property type="match status" value="1"/>
</dbReference>
<dbReference type="FunFam" id="3.30.70.270:FF:000001">
    <property type="entry name" value="Diguanylate cyclase domain protein"/>
    <property type="match status" value="1"/>
</dbReference>
<dbReference type="SUPFAM" id="SSF55073">
    <property type="entry name" value="Nucleotide cyclase"/>
    <property type="match status" value="1"/>
</dbReference>
<dbReference type="InterPro" id="IPR043128">
    <property type="entry name" value="Rev_trsase/Diguanyl_cyclase"/>
</dbReference>
<reference evidence="4" key="1">
    <citation type="submission" date="2016-10" db="EMBL/GenBank/DDBJ databases">
        <title>Sequence of Gallionella enrichment culture.</title>
        <authorList>
            <person name="Poehlein A."/>
            <person name="Muehling M."/>
            <person name="Daniel R."/>
        </authorList>
    </citation>
    <scope>NUCLEOTIDE SEQUENCE</scope>
</reference>
<name>A0A1J5Q363_9ZZZZ</name>
<feature type="region of interest" description="Disordered" evidence="1">
    <location>
        <begin position="1"/>
        <end position="31"/>
    </location>
</feature>
<dbReference type="SMART" id="SM00267">
    <property type="entry name" value="GGDEF"/>
    <property type="match status" value="1"/>
</dbReference>
<dbReference type="InterPro" id="IPR029787">
    <property type="entry name" value="Nucleotide_cyclase"/>
</dbReference>
<dbReference type="Gene3D" id="3.20.20.450">
    <property type="entry name" value="EAL domain"/>
    <property type="match status" value="1"/>
</dbReference>
<evidence type="ECO:0000256" key="1">
    <source>
        <dbReference type="SAM" id="MobiDB-lite"/>
    </source>
</evidence>
<dbReference type="PANTHER" id="PTHR44757">
    <property type="entry name" value="DIGUANYLATE CYCLASE DGCP"/>
    <property type="match status" value="1"/>
</dbReference>
<dbReference type="PROSITE" id="PS50887">
    <property type="entry name" value="GGDEF"/>
    <property type="match status" value="1"/>
</dbReference>
<dbReference type="PROSITE" id="PS50883">
    <property type="entry name" value="EAL"/>
    <property type="match status" value="1"/>
</dbReference>
<sequence>MGEETCDGASDSAASGSPAKTGQGRDRRLAACGNDRRRRACAVINDESDLLNRQKSASAREDAADLRESAADLREGEIQAAETLQAASDDQMLMLKQANAHLVIATIEAHKLAEQIEMAKVRLEHLAHHDVLTDLPNRLLLQDRLNQAIELAHRQGRKLAVMFLDLDRFKHINDSLGHAVGDQLLQSVAQRLVDCVRHSDTISRQGGDEFVLLLSYIEHAEDAARTARKILAALVRSHAIDGHDLHISVSIGISIYPDHGQDAETLIKSADTAMYYAKEGGRNNYQFFEKDMNILAVERHSIEGGLRRGLERQEFVLHYQPKVNLHSGMIVGVEALIRWQHPERGLLAPVQFVPIAEDCGLILPIGRWVLREACLQVQAWRQAGLPPITVAVNTSALEFRARDFLEYVRATLEDAHLEPRYLELELTESVLMRDAESTHSVLNELASLGVNLAVDDFGTGYSSLSYLRRFPIDTLKIDQSFVNQMTSNQEDATIVSAVISMGRSLKRRVIAEGVETAEQHAFLLARNCDEGQGYYYGRPVAAEDLAALLKTGMSLIRPD</sequence>
<dbReference type="EC" id="3.1.4.52" evidence="4"/>
<protein>
    <submittedName>
        <fullName evidence="4">Cyclic di-GMP phosphodiesterase Gmr</fullName>
        <ecNumber evidence="4">3.1.4.52</ecNumber>
    </submittedName>
</protein>
<dbReference type="SMART" id="SM00052">
    <property type="entry name" value="EAL"/>
    <property type="match status" value="1"/>
</dbReference>
<evidence type="ECO:0000259" key="2">
    <source>
        <dbReference type="PROSITE" id="PS50883"/>
    </source>
</evidence>
<accession>A0A1J5Q363</accession>